<evidence type="ECO:0000256" key="2">
    <source>
        <dbReference type="ARBA" id="ARBA00005417"/>
    </source>
</evidence>
<evidence type="ECO:0000256" key="8">
    <source>
        <dbReference type="ARBA" id="ARBA00023136"/>
    </source>
</evidence>
<dbReference type="InterPro" id="IPR015856">
    <property type="entry name" value="ABC_transpr_CbiO/EcfA_su"/>
</dbReference>
<dbReference type="FunFam" id="3.40.50.300:FF:000224">
    <property type="entry name" value="Energy-coupling factor transporter ATP-binding protein EcfA"/>
    <property type="match status" value="1"/>
</dbReference>
<dbReference type="Gene3D" id="3.40.50.300">
    <property type="entry name" value="P-loop containing nucleotide triphosphate hydrolases"/>
    <property type="match status" value="1"/>
</dbReference>
<dbReference type="InterPro" id="IPR030947">
    <property type="entry name" value="EcfA_1"/>
</dbReference>
<dbReference type="GO" id="GO:0042626">
    <property type="term" value="F:ATPase-coupled transmembrane transporter activity"/>
    <property type="evidence" value="ECO:0007669"/>
    <property type="project" value="TreeGrafter"/>
</dbReference>
<evidence type="ECO:0000256" key="4">
    <source>
        <dbReference type="ARBA" id="ARBA00022475"/>
    </source>
</evidence>
<accession>A0A917W532</accession>
<reference evidence="10" key="1">
    <citation type="journal article" date="2014" name="Int. J. Syst. Evol. Microbiol.">
        <title>Complete genome sequence of Corynebacterium casei LMG S-19264T (=DSM 44701T), isolated from a smear-ripened cheese.</title>
        <authorList>
            <consortium name="US DOE Joint Genome Institute (JGI-PGF)"/>
            <person name="Walter F."/>
            <person name="Albersmeier A."/>
            <person name="Kalinowski J."/>
            <person name="Ruckert C."/>
        </authorList>
    </citation>
    <scope>NUCLEOTIDE SEQUENCE</scope>
    <source>
        <strain evidence="10">JCM 15325</strain>
    </source>
</reference>
<dbReference type="PANTHER" id="PTHR43553">
    <property type="entry name" value="HEAVY METAL TRANSPORTER"/>
    <property type="match status" value="1"/>
</dbReference>
<evidence type="ECO:0000313" key="11">
    <source>
        <dbReference type="Proteomes" id="UP000654670"/>
    </source>
</evidence>
<proteinExistence type="inferred from homology"/>
<dbReference type="PROSITE" id="PS00211">
    <property type="entry name" value="ABC_TRANSPORTER_1"/>
    <property type="match status" value="1"/>
</dbReference>
<comment type="similarity">
    <text evidence="2">Belongs to the ABC transporter superfamily.</text>
</comment>
<dbReference type="EMBL" id="BMOK01000017">
    <property type="protein sequence ID" value="GGL63718.1"/>
    <property type="molecule type" value="Genomic_DNA"/>
</dbReference>
<organism evidence="10 11">
    <name type="scientific">Sporolactobacillus putidus</name>
    <dbReference type="NCBI Taxonomy" id="492735"/>
    <lineage>
        <taxon>Bacteria</taxon>
        <taxon>Bacillati</taxon>
        <taxon>Bacillota</taxon>
        <taxon>Bacilli</taxon>
        <taxon>Bacillales</taxon>
        <taxon>Sporolactobacillaceae</taxon>
        <taxon>Sporolactobacillus</taxon>
    </lineage>
</organism>
<evidence type="ECO:0000313" key="10">
    <source>
        <dbReference type="EMBL" id="GGL63718.1"/>
    </source>
</evidence>
<protein>
    <submittedName>
        <fullName evidence="10">Energy-coupling factor transporter ATP-binding protein EcfA1</fullName>
    </submittedName>
</protein>
<dbReference type="InterPro" id="IPR003439">
    <property type="entry name" value="ABC_transporter-like_ATP-bd"/>
</dbReference>
<dbReference type="InterPro" id="IPR050095">
    <property type="entry name" value="ECF_ABC_transporter_ATP-bd"/>
</dbReference>
<dbReference type="GO" id="GO:0005524">
    <property type="term" value="F:ATP binding"/>
    <property type="evidence" value="ECO:0007669"/>
    <property type="project" value="UniProtKB-KW"/>
</dbReference>
<dbReference type="InterPro" id="IPR003593">
    <property type="entry name" value="AAA+_ATPase"/>
</dbReference>
<dbReference type="InterPro" id="IPR027417">
    <property type="entry name" value="P-loop_NTPase"/>
</dbReference>
<dbReference type="GO" id="GO:0016887">
    <property type="term" value="F:ATP hydrolysis activity"/>
    <property type="evidence" value="ECO:0007669"/>
    <property type="project" value="InterPro"/>
</dbReference>
<dbReference type="GO" id="GO:0043190">
    <property type="term" value="C:ATP-binding cassette (ABC) transporter complex"/>
    <property type="evidence" value="ECO:0007669"/>
    <property type="project" value="TreeGrafter"/>
</dbReference>
<evidence type="ECO:0000256" key="7">
    <source>
        <dbReference type="ARBA" id="ARBA00022967"/>
    </source>
</evidence>
<evidence type="ECO:0000259" key="9">
    <source>
        <dbReference type="PROSITE" id="PS50893"/>
    </source>
</evidence>
<dbReference type="PROSITE" id="PS50893">
    <property type="entry name" value="ABC_TRANSPORTER_2"/>
    <property type="match status" value="1"/>
</dbReference>
<name>A0A917W532_9BACL</name>
<dbReference type="Pfam" id="PF00005">
    <property type="entry name" value="ABC_tran"/>
    <property type="match status" value="1"/>
</dbReference>
<dbReference type="SMART" id="SM00382">
    <property type="entry name" value="AAA"/>
    <property type="match status" value="1"/>
</dbReference>
<gene>
    <name evidence="10" type="primary">ecfA1</name>
    <name evidence="10" type="ORF">GCM10007968_29680</name>
</gene>
<keyword evidence="11" id="KW-1185">Reference proteome</keyword>
<dbReference type="CDD" id="cd03225">
    <property type="entry name" value="ABC_cobalt_CbiO_domain1"/>
    <property type="match status" value="1"/>
</dbReference>
<dbReference type="NCBIfam" id="NF010156">
    <property type="entry name" value="PRK13635.1"/>
    <property type="match status" value="1"/>
</dbReference>
<dbReference type="GO" id="GO:0015087">
    <property type="term" value="F:cobalt ion transmembrane transporter activity"/>
    <property type="evidence" value="ECO:0007669"/>
    <property type="project" value="UniProtKB-ARBA"/>
</dbReference>
<dbReference type="RefSeq" id="WP_373292391.1">
    <property type="nucleotide sequence ID" value="NZ_BMOK01000017.1"/>
</dbReference>
<evidence type="ECO:0000256" key="1">
    <source>
        <dbReference type="ARBA" id="ARBA00004202"/>
    </source>
</evidence>
<sequence length="279" mass="31547">MVRIIEVGGLSYRYNEDQPWVLRDLSFSVNKGEWLAIIGHNGSGKSTLAKCLNGLILPQKGTVHIGGFDTKNEKTIWDVRRMVGMVFQNPDNQFVGATVRDDVAFGMENNGIPREEMIRRLPEALRFVKMEQFAGSEPHRLSGGQKQRVAIAGIIALQPLIVILDEATSMLDPEGRRDMIRTMRYLNRERRLTVLSITHDLSEAVYADRMIVMNQGEIVREGTPRDIFQSPEFLEKIGLDLPFAVKLGHVLYEKGVPLTDAALSQEELVNELWTLRSNM</sequence>
<keyword evidence="6 10" id="KW-0067">ATP-binding</keyword>
<keyword evidence="3" id="KW-0813">Transport</keyword>
<comment type="caution">
    <text evidence="10">The sequence shown here is derived from an EMBL/GenBank/DDBJ whole genome shotgun (WGS) entry which is preliminary data.</text>
</comment>
<dbReference type="SUPFAM" id="SSF52540">
    <property type="entry name" value="P-loop containing nucleoside triphosphate hydrolases"/>
    <property type="match status" value="1"/>
</dbReference>
<dbReference type="AlphaFoldDB" id="A0A917W532"/>
<evidence type="ECO:0000256" key="5">
    <source>
        <dbReference type="ARBA" id="ARBA00022741"/>
    </source>
</evidence>
<evidence type="ECO:0000256" key="6">
    <source>
        <dbReference type="ARBA" id="ARBA00022840"/>
    </source>
</evidence>
<reference evidence="10" key="2">
    <citation type="submission" date="2020-09" db="EMBL/GenBank/DDBJ databases">
        <authorList>
            <person name="Sun Q."/>
            <person name="Ohkuma M."/>
        </authorList>
    </citation>
    <scope>NUCLEOTIDE SEQUENCE</scope>
    <source>
        <strain evidence="10">JCM 15325</strain>
    </source>
</reference>
<dbReference type="Proteomes" id="UP000654670">
    <property type="component" value="Unassembled WGS sequence"/>
</dbReference>
<dbReference type="PANTHER" id="PTHR43553:SF24">
    <property type="entry name" value="ENERGY-COUPLING FACTOR TRANSPORTER ATP-BINDING PROTEIN ECFA1"/>
    <property type="match status" value="1"/>
</dbReference>
<dbReference type="NCBIfam" id="TIGR04520">
    <property type="entry name" value="ECF_ATPase_1"/>
    <property type="match status" value="1"/>
</dbReference>
<comment type="subcellular location">
    <subcellularLocation>
        <location evidence="1">Cell membrane</location>
        <topology evidence="1">Peripheral membrane protein</topology>
    </subcellularLocation>
</comment>
<keyword evidence="4" id="KW-1003">Cell membrane</keyword>
<feature type="domain" description="ABC transporter" evidence="9">
    <location>
        <begin position="5"/>
        <end position="240"/>
    </location>
</feature>
<keyword evidence="5" id="KW-0547">Nucleotide-binding</keyword>
<keyword evidence="8" id="KW-0472">Membrane</keyword>
<dbReference type="InterPro" id="IPR017871">
    <property type="entry name" value="ABC_transporter-like_CS"/>
</dbReference>
<dbReference type="NCBIfam" id="NF010167">
    <property type="entry name" value="PRK13648.1"/>
    <property type="match status" value="1"/>
</dbReference>
<keyword evidence="7" id="KW-1278">Translocase</keyword>
<evidence type="ECO:0000256" key="3">
    <source>
        <dbReference type="ARBA" id="ARBA00022448"/>
    </source>
</evidence>